<accession>K0TM59</accession>
<name>K0TM59_THAOC</name>
<dbReference type="EMBL" id="AGNL01002655">
    <property type="protein sequence ID" value="EJK75911.1"/>
    <property type="molecule type" value="Genomic_DNA"/>
</dbReference>
<evidence type="ECO:0000313" key="2">
    <source>
        <dbReference type="Proteomes" id="UP000266841"/>
    </source>
</evidence>
<sequence>MKLSTERIMSMLEDFAASALVERHSSRRCKYLKESGRRNGRFLLVEEDDQGSGCIVRSIAFDSSYSWADDLSCHEGGGCKVAFLVASMSEKQQPRASKKRRTGSRFDFPLRCHRCRSDSEVSRQEWDESVLERIRIKYVDSIQDVVKFLAYAPSLPEALRPEGICLLGLHRLLPSRKESGTRGAGIMELIHVLSLMSDTAEVLGKKKQYGKGSEGRILRESRVPFVVTMNQSTYQTTARNIEGHLHQWVDFVACAKSESEESKAGNLIFNNSALLARVGGGDGDRAADVRAVHYAVESDEKGQFIKWNA</sequence>
<keyword evidence="2" id="KW-1185">Reference proteome</keyword>
<comment type="caution">
    <text evidence="1">The sequence shown here is derived from an EMBL/GenBank/DDBJ whole genome shotgun (WGS) entry which is preliminary data.</text>
</comment>
<protein>
    <submittedName>
        <fullName evidence="1">Uncharacterized protein</fullName>
    </submittedName>
</protein>
<dbReference type="AlphaFoldDB" id="K0TM59"/>
<gene>
    <name evidence="1" type="ORF">THAOC_02352</name>
</gene>
<evidence type="ECO:0000313" key="1">
    <source>
        <dbReference type="EMBL" id="EJK75911.1"/>
    </source>
</evidence>
<dbReference type="eggNOG" id="ENOG502R9V2">
    <property type="taxonomic scope" value="Eukaryota"/>
</dbReference>
<organism evidence="1 2">
    <name type="scientific">Thalassiosira oceanica</name>
    <name type="common">Marine diatom</name>
    <dbReference type="NCBI Taxonomy" id="159749"/>
    <lineage>
        <taxon>Eukaryota</taxon>
        <taxon>Sar</taxon>
        <taxon>Stramenopiles</taxon>
        <taxon>Ochrophyta</taxon>
        <taxon>Bacillariophyta</taxon>
        <taxon>Coscinodiscophyceae</taxon>
        <taxon>Thalassiosirophycidae</taxon>
        <taxon>Thalassiosirales</taxon>
        <taxon>Thalassiosiraceae</taxon>
        <taxon>Thalassiosira</taxon>
    </lineage>
</organism>
<proteinExistence type="predicted"/>
<dbReference type="Proteomes" id="UP000266841">
    <property type="component" value="Unassembled WGS sequence"/>
</dbReference>
<dbReference type="OrthoDB" id="10628605at2759"/>
<reference evidence="1 2" key="1">
    <citation type="journal article" date="2012" name="Genome Biol.">
        <title>Genome and low-iron response of an oceanic diatom adapted to chronic iron limitation.</title>
        <authorList>
            <person name="Lommer M."/>
            <person name="Specht M."/>
            <person name="Roy A.S."/>
            <person name="Kraemer L."/>
            <person name="Andreson R."/>
            <person name="Gutowska M.A."/>
            <person name="Wolf J."/>
            <person name="Bergner S.V."/>
            <person name="Schilhabel M.B."/>
            <person name="Klostermeier U.C."/>
            <person name="Beiko R.G."/>
            <person name="Rosenstiel P."/>
            <person name="Hippler M."/>
            <person name="Laroche J."/>
        </authorList>
    </citation>
    <scope>NUCLEOTIDE SEQUENCE [LARGE SCALE GENOMIC DNA]</scope>
    <source>
        <strain evidence="1 2">CCMP1005</strain>
    </source>
</reference>